<feature type="compositionally biased region" description="Polar residues" evidence="9">
    <location>
        <begin position="846"/>
        <end position="862"/>
    </location>
</feature>
<dbReference type="Proteomes" id="UP000386466">
    <property type="component" value="Unassembled WGS sequence"/>
</dbReference>
<keyword evidence="7" id="KW-0325">Glycoprotein</keyword>
<sequence>MLRRRSPEEDSTVLIDVAPEAEKGHTYGSTAPTSEQSGHREAAGRVGSPSKPRVDFVLVWEEDLRLGRQQGGAGRDETDTRGAWRETFLDNLRAAGLHVDQRAVQGENGAVHYVLLRAPWAVLCYYAEDLRLKLPLQELPNQASNWSAGLLAWLGLPNILLEDVPDVPPEYYSCPFKVSKLSRFLGSDDQENFFTSTERHQILFAILAKTPYGHEKKGLCGIDQLLAEGVFSAAFPLHDGPFRTPPEGPQAPGRTQRQVLFRYWARWSQWNKYQPLDHVRRYFGEKVAFYFAWLGFYTGWLLPAAAVGTLVFLAGCFLVFSDIPTDPQELCSSTDHFEMCPLCLDCPFWLLSSACTLAQAGRLFDHGGTVFFSAFMALWAVLLLEYWKRQSATLAYRWGCSDYEDIEERPRPQFAASAPTTAPNPVTGEDEPYFPERSRVRRVLAGSTVVVMMVAVVVVCLVSVILYRAIMAILVSRSNNTLLAAWASRIASFTGSVVNLVFILVLSKIYVALAHILTRWEMHRTQTKFEDAFTLKVFIFQFVNFYSSPIYIAFFKGRFVGHPGNYHTLFGVRNEECAAGGCLIELAQELLVIMVGKQIINNVQEILVPKLQGWWQKFRLRSKKRKAGASEAVGQAPWEADYELLPCEGLFDEYLEMVLQFGFVTIFVAACPLAPLFALLNNWVEIRLDARKFVCEHRRPVAERAQDIGIWSHILAGIAHLTVVSNAFLLAFSSDFLPRAYYRWTRAPDLRGFVNFTLARAPPAFASAHNRTCRYQAFREDDGQYSPTYWNLLAIRLAFVIVFEHVVFSIGRILDLLVPDIPESVEVKVKREYYLAKQALAENEALSGTNGAKDNYSQSSERSLGPQPTLPGGGQASQVPSL</sequence>
<evidence type="ECO:0000259" key="11">
    <source>
        <dbReference type="Pfam" id="PF16178"/>
    </source>
</evidence>
<name>A0A485MNB2_LYNPA</name>
<feature type="transmembrane region" description="Helical" evidence="8">
    <location>
        <begin position="443"/>
        <end position="470"/>
    </location>
</feature>
<evidence type="ECO:0000256" key="2">
    <source>
        <dbReference type="ARBA" id="ARBA00009671"/>
    </source>
</evidence>
<keyword evidence="5 8" id="KW-1133">Transmembrane helix</keyword>
<evidence type="ECO:0000259" key="10">
    <source>
        <dbReference type="Pfam" id="PF04547"/>
    </source>
</evidence>
<gene>
    <name evidence="12" type="ORF">LYPA_23C017973</name>
</gene>
<dbReference type="Pfam" id="PF04547">
    <property type="entry name" value="Anoctamin"/>
    <property type="match status" value="1"/>
</dbReference>
<feature type="compositionally biased region" description="Polar residues" evidence="9">
    <location>
        <begin position="27"/>
        <end position="36"/>
    </location>
</feature>
<dbReference type="PANTHER" id="PTHR12308:SF22">
    <property type="entry name" value="ANOCTAMIN-7"/>
    <property type="match status" value="1"/>
</dbReference>
<keyword evidence="13" id="KW-1185">Reference proteome</keyword>
<feature type="region of interest" description="Disordered" evidence="9">
    <location>
        <begin position="1"/>
        <end position="50"/>
    </location>
</feature>
<proteinExistence type="inferred from homology"/>
<reference evidence="12 13" key="1">
    <citation type="submission" date="2019-01" db="EMBL/GenBank/DDBJ databases">
        <authorList>
            <person name="Alioto T."/>
            <person name="Alioto T."/>
        </authorList>
    </citation>
    <scope>NUCLEOTIDE SEQUENCE [LARGE SCALE GENOMIC DNA]</scope>
</reference>
<feature type="region of interest" description="Disordered" evidence="9">
    <location>
        <begin position="846"/>
        <end position="882"/>
    </location>
</feature>
<evidence type="ECO:0000256" key="8">
    <source>
        <dbReference type="RuleBase" id="RU280814"/>
    </source>
</evidence>
<evidence type="ECO:0000256" key="6">
    <source>
        <dbReference type="ARBA" id="ARBA00023136"/>
    </source>
</evidence>
<dbReference type="InterPro" id="IPR007632">
    <property type="entry name" value="Anoctamin"/>
</dbReference>
<dbReference type="InterPro" id="IPR049452">
    <property type="entry name" value="Anoctamin_TM"/>
</dbReference>
<dbReference type="PANTHER" id="PTHR12308">
    <property type="entry name" value="ANOCTAMIN"/>
    <property type="match status" value="1"/>
</dbReference>
<dbReference type="EMBL" id="CAAGRJ010004513">
    <property type="protein sequence ID" value="VFV22491.1"/>
    <property type="molecule type" value="Genomic_DNA"/>
</dbReference>
<comment type="subcellular location">
    <subcellularLocation>
        <location evidence="1">Cell membrane</location>
        <topology evidence="1">Multi-pass membrane protein</topology>
    </subcellularLocation>
    <subcellularLocation>
        <location evidence="8">Membrane</location>
        <topology evidence="8">Multi-pass membrane protein</topology>
    </subcellularLocation>
</comment>
<feature type="transmembrane region" description="Helical" evidence="8">
    <location>
        <begin position="370"/>
        <end position="387"/>
    </location>
</feature>
<evidence type="ECO:0000313" key="13">
    <source>
        <dbReference type="Proteomes" id="UP000386466"/>
    </source>
</evidence>
<dbReference type="AlphaFoldDB" id="A0A485MNB2"/>
<feature type="transmembrane region" description="Helical" evidence="8">
    <location>
        <begin position="533"/>
        <end position="554"/>
    </location>
</feature>
<dbReference type="GO" id="GO:0005886">
    <property type="term" value="C:plasma membrane"/>
    <property type="evidence" value="ECO:0007669"/>
    <property type="project" value="UniProtKB-SubCell"/>
</dbReference>
<accession>A0A485MNB2</accession>
<evidence type="ECO:0000256" key="7">
    <source>
        <dbReference type="ARBA" id="ARBA00023180"/>
    </source>
</evidence>
<dbReference type="GO" id="GO:0061588">
    <property type="term" value="P:calcium activated phospholipid scrambling"/>
    <property type="evidence" value="ECO:0007669"/>
    <property type="project" value="TreeGrafter"/>
</dbReference>
<dbReference type="Pfam" id="PF16178">
    <property type="entry name" value="Anoct_dimer"/>
    <property type="match status" value="1"/>
</dbReference>
<feature type="domain" description="Anoctamin transmembrane" evidence="10">
    <location>
        <begin position="279"/>
        <end position="832"/>
    </location>
</feature>
<organism evidence="12 13">
    <name type="scientific">Lynx pardinus</name>
    <name type="common">Iberian lynx</name>
    <name type="synonym">Felis pardina</name>
    <dbReference type="NCBI Taxonomy" id="191816"/>
    <lineage>
        <taxon>Eukaryota</taxon>
        <taxon>Metazoa</taxon>
        <taxon>Chordata</taxon>
        <taxon>Craniata</taxon>
        <taxon>Vertebrata</taxon>
        <taxon>Euteleostomi</taxon>
        <taxon>Mammalia</taxon>
        <taxon>Eutheria</taxon>
        <taxon>Laurasiatheria</taxon>
        <taxon>Carnivora</taxon>
        <taxon>Feliformia</taxon>
        <taxon>Felidae</taxon>
        <taxon>Felinae</taxon>
        <taxon>Lynx</taxon>
    </lineage>
</organism>
<evidence type="ECO:0000256" key="5">
    <source>
        <dbReference type="ARBA" id="ARBA00022989"/>
    </source>
</evidence>
<feature type="transmembrane region" description="Helical" evidence="8">
    <location>
        <begin position="490"/>
        <end position="513"/>
    </location>
</feature>
<evidence type="ECO:0000256" key="9">
    <source>
        <dbReference type="SAM" id="MobiDB-lite"/>
    </source>
</evidence>
<dbReference type="GO" id="GO:0005254">
    <property type="term" value="F:chloride channel activity"/>
    <property type="evidence" value="ECO:0007669"/>
    <property type="project" value="TreeGrafter"/>
</dbReference>
<keyword evidence="6 8" id="KW-0472">Membrane</keyword>
<evidence type="ECO:0000256" key="1">
    <source>
        <dbReference type="ARBA" id="ARBA00004651"/>
    </source>
</evidence>
<evidence type="ECO:0000313" key="12">
    <source>
        <dbReference type="EMBL" id="VFV22491.1"/>
    </source>
</evidence>
<protein>
    <recommendedName>
        <fullName evidence="8">Anoctamin</fullName>
    </recommendedName>
</protein>
<evidence type="ECO:0000256" key="4">
    <source>
        <dbReference type="ARBA" id="ARBA00022692"/>
    </source>
</evidence>
<feature type="transmembrane region" description="Helical" evidence="8">
    <location>
        <begin position="287"/>
        <end position="320"/>
    </location>
</feature>
<feature type="transmembrane region" description="Helical" evidence="8">
    <location>
        <begin position="708"/>
        <end position="732"/>
    </location>
</feature>
<dbReference type="InterPro" id="IPR032394">
    <property type="entry name" value="Anoct_dimer"/>
</dbReference>
<feature type="domain" description="Anoctamin dimerisation" evidence="11">
    <location>
        <begin position="52"/>
        <end position="276"/>
    </location>
</feature>
<keyword evidence="4 8" id="KW-0812">Transmembrane</keyword>
<keyword evidence="3" id="KW-1003">Cell membrane</keyword>
<dbReference type="GO" id="GO:0046983">
    <property type="term" value="F:protein dimerization activity"/>
    <property type="evidence" value="ECO:0007669"/>
    <property type="project" value="InterPro"/>
</dbReference>
<comment type="caution">
    <text evidence="8">Lacks conserved residue(s) required for the propagation of feature annotation.</text>
</comment>
<feature type="transmembrane region" description="Helical" evidence="8">
    <location>
        <begin position="661"/>
        <end position="684"/>
    </location>
</feature>
<comment type="similarity">
    <text evidence="2 8">Belongs to the anoctamin family.</text>
</comment>
<evidence type="ECO:0000256" key="3">
    <source>
        <dbReference type="ARBA" id="ARBA00022475"/>
    </source>
</evidence>